<dbReference type="EMBL" id="SEWF01000001">
    <property type="protein sequence ID" value="RYU97743.1"/>
    <property type="molecule type" value="Genomic_DNA"/>
</dbReference>
<reference evidence="2 3" key="1">
    <citation type="submission" date="2019-02" db="EMBL/GenBank/DDBJ databases">
        <title>Bacterial novel species Emticicia sp. 17J42-9 isolated from soil.</title>
        <authorList>
            <person name="Jung H.-Y."/>
        </authorList>
    </citation>
    <scope>NUCLEOTIDE SEQUENCE [LARGE SCALE GENOMIC DNA]</scope>
    <source>
        <strain evidence="2 3">17J42-9</strain>
    </source>
</reference>
<dbReference type="PANTHER" id="PTHR37833">
    <property type="entry name" value="LIPOPROTEIN-RELATED"/>
    <property type="match status" value="1"/>
</dbReference>
<proteinExistence type="predicted"/>
<evidence type="ECO:0000256" key="1">
    <source>
        <dbReference type="SAM" id="SignalP"/>
    </source>
</evidence>
<feature type="signal peptide" evidence="1">
    <location>
        <begin position="1"/>
        <end position="20"/>
    </location>
</feature>
<keyword evidence="3" id="KW-1185">Reference proteome</keyword>
<dbReference type="Pfam" id="PF07610">
    <property type="entry name" value="DUF1573"/>
    <property type="match status" value="1"/>
</dbReference>
<dbReference type="Gene3D" id="2.60.40.10">
    <property type="entry name" value="Immunoglobulins"/>
    <property type="match status" value="1"/>
</dbReference>
<accession>A0A4Q5M6M1</accession>
<name>A0A4Q5M6M1_9BACT</name>
<evidence type="ECO:0000313" key="2">
    <source>
        <dbReference type="EMBL" id="RYU97743.1"/>
    </source>
</evidence>
<dbReference type="InterPro" id="IPR011467">
    <property type="entry name" value="DUF1573"/>
</dbReference>
<protein>
    <submittedName>
        <fullName evidence="2">DUF1573 domain-containing protein</fullName>
    </submittedName>
</protein>
<keyword evidence="1" id="KW-0732">Signal</keyword>
<dbReference type="OrthoDB" id="826619at2"/>
<dbReference type="InterPro" id="IPR013783">
    <property type="entry name" value="Ig-like_fold"/>
</dbReference>
<gene>
    <name evidence="2" type="ORF">EWM59_01070</name>
</gene>
<comment type="caution">
    <text evidence="2">The sequence shown here is derived from an EMBL/GenBank/DDBJ whole genome shotgun (WGS) entry which is preliminary data.</text>
</comment>
<evidence type="ECO:0000313" key="3">
    <source>
        <dbReference type="Proteomes" id="UP000293162"/>
    </source>
</evidence>
<sequence>MKKLFSTIAVVFAFVAAVQAQGSLKFNKEVHDFGKVAEGPLATYSFEVTNTGTAPVVISNAAASCGCTTPEWSKDPIMPGAKSTIKVGYNTSGRPGAFTKTITVTSNAENATVILTIKGEVTAPSAAPSNAPASAPNGKKKA</sequence>
<feature type="chain" id="PRO_5020919166" evidence="1">
    <location>
        <begin position="21"/>
        <end position="142"/>
    </location>
</feature>
<dbReference type="AlphaFoldDB" id="A0A4Q5M6M1"/>
<organism evidence="2 3">
    <name type="scientific">Emticicia agri</name>
    <dbReference type="NCBI Taxonomy" id="2492393"/>
    <lineage>
        <taxon>Bacteria</taxon>
        <taxon>Pseudomonadati</taxon>
        <taxon>Bacteroidota</taxon>
        <taxon>Cytophagia</taxon>
        <taxon>Cytophagales</taxon>
        <taxon>Leadbetterellaceae</taxon>
        <taxon>Emticicia</taxon>
    </lineage>
</organism>
<dbReference type="PANTHER" id="PTHR37833:SF1">
    <property type="entry name" value="SIGNAL PEPTIDE PROTEIN"/>
    <property type="match status" value="1"/>
</dbReference>
<dbReference type="RefSeq" id="WP_130019087.1">
    <property type="nucleotide sequence ID" value="NZ_SEWF01000001.1"/>
</dbReference>
<dbReference type="Proteomes" id="UP000293162">
    <property type="component" value="Unassembled WGS sequence"/>
</dbReference>